<keyword evidence="10" id="KW-1185">Reference proteome</keyword>
<accession>A0AAN8QG61</accession>
<comment type="caution">
    <text evidence="9">The sequence shown here is derived from an EMBL/GenBank/DDBJ whole genome shotgun (WGS) entry which is preliminary data.</text>
</comment>
<dbReference type="InterPro" id="IPR001680">
    <property type="entry name" value="WD40_rpt"/>
</dbReference>
<reference evidence="9 10" key="1">
    <citation type="submission" date="2021-04" db="EMBL/GenBank/DDBJ databases">
        <authorList>
            <person name="De Guttry C."/>
            <person name="Zahm M."/>
            <person name="Klopp C."/>
            <person name="Cabau C."/>
            <person name="Louis A."/>
            <person name="Berthelot C."/>
            <person name="Parey E."/>
            <person name="Roest Crollius H."/>
            <person name="Montfort J."/>
            <person name="Robinson-Rechavi M."/>
            <person name="Bucao C."/>
            <person name="Bouchez O."/>
            <person name="Gislard M."/>
            <person name="Lluch J."/>
            <person name="Milhes M."/>
            <person name="Lampietro C."/>
            <person name="Lopez Roques C."/>
            <person name="Donnadieu C."/>
            <person name="Braasch I."/>
            <person name="Desvignes T."/>
            <person name="Postlethwait J."/>
            <person name="Bobe J."/>
            <person name="Wedekind C."/>
            <person name="Guiguen Y."/>
        </authorList>
    </citation>
    <scope>NUCLEOTIDE SEQUENCE [LARGE SCALE GENOMIC DNA]</scope>
    <source>
        <strain evidence="9">Cs_M1</strain>
        <tissue evidence="9">Blood</tissue>
    </source>
</reference>
<dbReference type="Pfam" id="PF00400">
    <property type="entry name" value="WD40"/>
    <property type="match status" value="3"/>
</dbReference>
<feature type="domain" description="EF-hand" evidence="8">
    <location>
        <begin position="52"/>
        <end position="87"/>
    </location>
</feature>
<dbReference type="PROSITE" id="PS50294">
    <property type="entry name" value="WD_REPEATS_REGION"/>
    <property type="match status" value="2"/>
</dbReference>
<evidence type="ECO:0000313" key="10">
    <source>
        <dbReference type="Proteomes" id="UP001356427"/>
    </source>
</evidence>
<evidence type="ECO:0000256" key="4">
    <source>
        <dbReference type="ARBA" id="ARBA00022737"/>
    </source>
</evidence>
<evidence type="ECO:0000256" key="7">
    <source>
        <dbReference type="SAM" id="MobiDB-lite"/>
    </source>
</evidence>
<proteinExistence type="predicted"/>
<dbReference type="PROSITE" id="PS00678">
    <property type="entry name" value="WD_REPEATS_1"/>
    <property type="match status" value="2"/>
</dbReference>
<dbReference type="InterPro" id="IPR015943">
    <property type="entry name" value="WD40/YVTN_repeat-like_dom_sf"/>
</dbReference>
<feature type="region of interest" description="Disordered" evidence="7">
    <location>
        <begin position="1094"/>
        <end position="1137"/>
    </location>
</feature>
<dbReference type="PROSITE" id="PS50082">
    <property type="entry name" value="WD_REPEATS_2"/>
    <property type="match status" value="3"/>
</dbReference>
<evidence type="ECO:0000256" key="1">
    <source>
        <dbReference type="ARBA" id="ARBA00014901"/>
    </source>
</evidence>
<dbReference type="Pfam" id="PF13499">
    <property type="entry name" value="EF-hand_7"/>
    <property type="match status" value="1"/>
</dbReference>
<dbReference type="Proteomes" id="UP001356427">
    <property type="component" value="Unassembled WGS sequence"/>
</dbReference>
<dbReference type="InterPro" id="IPR051242">
    <property type="entry name" value="WD-EF-hand_domain"/>
</dbReference>
<evidence type="ECO:0000256" key="5">
    <source>
        <dbReference type="ARBA" id="ARBA00022837"/>
    </source>
</evidence>
<sequence length="1137" mass="128699">MAITSSTSDDKQKHTTAQQSMAGETERSGKSSDLGEEDMPAQGGVENQINEQHLRRIERMFRDADTDGGGGLDMDQFRDAIKKIMDDEDVDIIFMKVDTNCDGRMDWVEYLNYMLLEYREKYSLQQQNRPLYFPKPLKIVPVAHWGSKGRAHSGRYLSISRDGVLNYWSERFKLLRTVNISQMQNTVAQPIWVTDMVCLSNINQLLHRARQFYDISASKCDIVFSLSELEANVEVMDYWTDGKRGVAAFKTGTNYHIPVSALLKNTSSLFLCFRVPSHNDWIHQIRYIPELNAIATCCAADQTAMILTTVPHSRKCKIQTALFHLQKGILCFDYSPELNILVTGCFDRVVRVWNPYVTNQATSQMKGHNTVITHIAVNGRDNKIISVSKDKNVRVWDLQDCVCLQNIQSKNVNMGRFPITGTYYNHTSNTMVMATYLIGVLRVSMEDVDSSVPTATTSHEQAPCAALYNSNFKQVVSGCHVGVVSVWDILTGEKVMQFQTTPERPVEVTAMAFDRPKRRLITGSKDGTLRLWNFNNGAFISELPLVDSNEVTGILYINERIYVSGWSKRVMWYLDDKEEGKMEHRVWNQYHSDDIYSMHAHGSKMLVTASYSGDIIVWNIDSGQAFCRFNASESPLPLIPIRVMEKPGQVVSVMCPDGLVKEDEEKEEEDEDDVWLRSMVEFLETMSQTLNPQARRPSCANPAPNNVVQQINQARCFSIPDPPPNPVIQGPRTNMRHGRRGSISAPVSASLPQSVTVSVARRPTLLSRRKTKRTKTIDLDELEKPRVAVEKVLFLDTRERSPDTAILLTSSADGYVYAWSISHNGGLLGKFCAVHSKGPIICAMSTDSQDQILHTGDSNGYITLWDIEKYCYRMRGGVAEEESSNEDSLRLPQLIPPYCKVEGPRRLVGEQDKEILRGWIVSLTPPSLLSSWRCHLKGIVHLEYVERFRLIVTASLDCNVRLWTIAGRYIGTFGQGLWQVGDPNALHTELPVDLKRMGSCQTLKVLNEGKHPHWSCAKRILEGLTAQKRLQCEPPLTTSSILGRAYKQKVRHHLPSCAPDLQTTFSSQEQLRVYKAMPYSILRPVTLPPIPELLKDHQHRSNEGTDTTTKQKRNTKRWPRSHTHCMAAPPRPATPRC</sequence>
<name>A0AAN8QG61_9TELE</name>
<protein>
    <recommendedName>
        <fullName evidence="1">WD repeat-containing protein on Y chromosome</fullName>
    </recommendedName>
</protein>
<evidence type="ECO:0000256" key="3">
    <source>
        <dbReference type="ARBA" id="ARBA00022723"/>
    </source>
</evidence>
<dbReference type="InterPro" id="IPR019775">
    <property type="entry name" value="WD40_repeat_CS"/>
</dbReference>
<dbReference type="Gene3D" id="1.10.238.10">
    <property type="entry name" value="EF-hand"/>
    <property type="match status" value="1"/>
</dbReference>
<dbReference type="SUPFAM" id="SSF50978">
    <property type="entry name" value="WD40 repeat-like"/>
    <property type="match status" value="2"/>
</dbReference>
<dbReference type="PANTHER" id="PTHR44324:SF6">
    <property type="entry name" value="EF-HAND CALCIUM BINDING DOMAIN 8"/>
    <property type="match status" value="1"/>
</dbReference>
<feature type="compositionally biased region" description="Basic residues" evidence="7">
    <location>
        <begin position="1110"/>
        <end position="1123"/>
    </location>
</feature>
<evidence type="ECO:0000313" key="9">
    <source>
        <dbReference type="EMBL" id="KAK6303410.1"/>
    </source>
</evidence>
<feature type="region of interest" description="Disordered" evidence="7">
    <location>
        <begin position="1"/>
        <end position="46"/>
    </location>
</feature>
<dbReference type="PRINTS" id="PR00320">
    <property type="entry name" value="GPROTEINBRPT"/>
</dbReference>
<dbReference type="SMART" id="SM00320">
    <property type="entry name" value="WD40"/>
    <property type="match status" value="9"/>
</dbReference>
<dbReference type="InterPro" id="IPR002048">
    <property type="entry name" value="EF_hand_dom"/>
</dbReference>
<keyword evidence="3" id="KW-0479">Metal-binding</keyword>
<dbReference type="InterPro" id="IPR020472">
    <property type="entry name" value="WD40_PAC1"/>
</dbReference>
<dbReference type="GO" id="GO:0005509">
    <property type="term" value="F:calcium ion binding"/>
    <property type="evidence" value="ECO:0007669"/>
    <property type="project" value="InterPro"/>
</dbReference>
<dbReference type="AlphaFoldDB" id="A0AAN8QG61"/>
<feature type="repeat" description="WD" evidence="6">
    <location>
        <begin position="322"/>
        <end position="354"/>
    </location>
</feature>
<evidence type="ECO:0000256" key="2">
    <source>
        <dbReference type="ARBA" id="ARBA00022574"/>
    </source>
</evidence>
<dbReference type="PROSITE" id="PS00018">
    <property type="entry name" value="EF_HAND_1"/>
    <property type="match status" value="1"/>
</dbReference>
<feature type="compositionally biased region" description="Basic and acidic residues" evidence="7">
    <location>
        <begin position="1094"/>
        <end position="1103"/>
    </location>
</feature>
<dbReference type="EMBL" id="JAGTTL010000024">
    <property type="protein sequence ID" value="KAK6303410.1"/>
    <property type="molecule type" value="Genomic_DNA"/>
</dbReference>
<keyword evidence="5" id="KW-0106">Calcium</keyword>
<keyword evidence="2 6" id="KW-0853">WD repeat</keyword>
<dbReference type="Gene3D" id="2.130.10.10">
    <property type="entry name" value="YVTN repeat-like/Quinoprotein amine dehydrogenase"/>
    <property type="match status" value="3"/>
</dbReference>
<dbReference type="InterPro" id="IPR036322">
    <property type="entry name" value="WD40_repeat_dom_sf"/>
</dbReference>
<gene>
    <name evidence="9" type="ORF">J4Q44_G00258640</name>
</gene>
<dbReference type="PANTHER" id="PTHR44324">
    <property type="entry name" value="WD40 REPEAT DOMAIN 95"/>
    <property type="match status" value="1"/>
</dbReference>
<dbReference type="PROSITE" id="PS50222">
    <property type="entry name" value="EF_HAND_2"/>
    <property type="match status" value="2"/>
</dbReference>
<dbReference type="InterPro" id="IPR018247">
    <property type="entry name" value="EF_Hand_1_Ca_BS"/>
</dbReference>
<dbReference type="InterPro" id="IPR011047">
    <property type="entry name" value="Quinoprotein_ADH-like_sf"/>
</dbReference>
<dbReference type="SUPFAM" id="SSF47473">
    <property type="entry name" value="EF-hand"/>
    <property type="match status" value="1"/>
</dbReference>
<feature type="domain" description="EF-hand" evidence="8">
    <location>
        <begin position="88"/>
        <end position="120"/>
    </location>
</feature>
<evidence type="ECO:0000259" key="8">
    <source>
        <dbReference type="PROSITE" id="PS50222"/>
    </source>
</evidence>
<dbReference type="InterPro" id="IPR011992">
    <property type="entry name" value="EF-hand-dom_pair"/>
</dbReference>
<feature type="repeat" description="WD" evidence="6">
    <location>
        <begin position="365"/>
        <end position="399"/>
    </location>
</feature>
<dbReference type="CDD" id="cd00051">
    <property type="entry name" value="EFh"/>
    <property type="match status" value="1"/>
</dbReference>
<organism evidence="9 10">
    <name type="scientific">Coregonus suidteri</name>
    <dbReference type="NCBI Taxonomy" id="861788"/>
    <lineage>
        <taxon>Eukaryota</taxon>
        <taxon>Metazoa</taxon>
        <taxon>Chordata</taxon>
        <taxon>Craniata</taxon>
        <taxon>Vertebrata</taxon>
        <taxon>Euteleostomi</taxon>
        <taxon>Actinopterygii</taxon>
        <taxon>Neopterygii</taxon>
        <taxon>Teleostei</taxon>
        <taxon>Protacanthopterygii</taxon>
        <taxon>Salmoniformes</taxon>
        <taxon>Salmonidae</taxon>
        <taxon>Coregoninae</taxon>
        <taxon>Coregonus</taxon>
    </lineage>
</organism>
<evidence type="ECO:0000256" key="6">
    <source>
        <dbReference type="PROSITE-ProRule" id="PRU00221"/>
    </source>
</evidence>
<keyword evidence="4" id="KW-0677">Repeat</keyword>
<feature type="repeat" description="WD" evidence="6">
    <location>
        <begin position="508"/>
        <end position="542"/>
    </location>
</feature>
<dbReference type="SUPFAM" id="SSF50998">
    <property type="entry name" value="Quinoprotein alcohol dehydrogenase-like"/>
    <property type="match status" value="1"/>
</dbReference>